<comment type="caution">
    <text evidence="1">The sequence shown here is derived from an EMBL/GenBank/DDBJ whole genome shotgun (WGS) entry which is preliminary data.</text>
</comment>
<protein>
    <submittedName>
        <fullName evidence="1">Uncharacterized protein</fullName>
    </submittedName>
</protein>
<sequence length="94" mass="9906">MRGLALAATALGAELHLVPHLGPFFAPCKEAPAAQAVLLRQMRLAVHGSKIQALLGGGERQLAAAGGAAQQARAMLFHDRRLGRPYRFLVAQGV</sequence>
<evidence type="ECO:0000313" key="1">
    <source>
        <dbReference type="EMBL" id="MPN29486.1"/>
    </source>
</evidence>
<name>A0A645GTD4_9ZZZZ</name>
<dbReference type="EMBL" id="VSSQ01080210">
    <property type="protein sequence ID" value="MPN29486.1"/>
    <property type="molecule type" value="Genomic_DNA"/>
</dbReference>
<gene>
    <name evidence="1" type="ORF">SDC9_176939</name>
</gene>
<reference evidence="1" key="1">
    <citation type="submission" date="2019-08" db="EMBL/GenBank/DDBJ databases">
        <authorList>
            <person name="Kucharzyk K."/>
            <person name="Murdoch R.W."/>
            <person name="Higgins S."/>
            <person name="Loffler F."/>
        </authorList>
    </citation>
    <scope>NUCLEOTIDE SEQUENCE</scope>
</reference>
<organism evidence="1">
    <name type="scientific">bioreactor metagenome</name>
    <dbReference type="NCBI Taxonomy" id="1076179"/>
    <lineage>
        <taxon>unclassified sequences</taxon>
        <taxon>metagenomes</taxon>
        <taxon>ecological metagenomes</taxon>
    </lineage>
</organism>
<proteinExistence type="predicted"/>
<dbReference type="AlphaFoldDB" id="A0A645GTD4"/>
<accession>A0A645GTD4</accession>